<evidence type="ECO:0000313" key="1">
    <source>
        <dbReference type="EMBL" id="BAN64714.1"/>
    </source>
</evidence>
<proteinExistence type="evidence at transcript level"/>
<reference evidence="1" key="1">
    <citation type="journal article" date="2014" name="BMC Genomics">
        <title>The Babesia bovis gene and promoter model: an update from full-length EST analysis.</title>
        <authorList>
            <person name="Yamagishi J."/>
            <person name="Wakaguri H."/>
            <person name="Yokoyama N."/>
            <person name="Yamashita R."/>
            <person name="Suzuki Y."/>
            <person name="Xuan X."/>
            <person name="Igarashi I."/>
        </authorList>
    </citation>
    <scope>NUCLEOTIDE SEQUENCE</scope>
    <source>
        <strain evidence="1">Texas</strain>
    </source>
</reference>
<name>S6BF60_BABBO</name>
<sequence>MSNGCSGNPEQEEPCHNSRLLKHHHAKECCGCKVSNELITTSDPRHLQMNAIKHNPDIPKIRTGRNSYS</sequence>
<dbReference type="AlphaFoldDB" id="S6BF60"/>
<accession>S6BF60</accession>
<protein>
    <submittedName>
        <fullName evidence="1">Uncharacterized protein</fullName>
    </submittedName>
</protein>
<organism evidence="1">
    <name type="scientific">Babesia bovis</name>
    <dbReference type="NCBI Taxonomy" id="5865"/>
    <lineage>
        <taxon>Eukaryota</taxon>
        <taxon>Sar</taxon>
        <taxon>Alveolata</taxon>
        <taxon>Apicomplexa</taxon>
        <taxon>Aconoidasida</taxon>
        <taxon>Piroplasmida</taxon>
        <taxon>Babesiidae</taxon>
        <taxon>Babesia</taxon>
    </lineage>
</organism>
<dbReference type="EMBL" id="AK440920">
    <property type="protein sequence ID" value="BAN64714.1"/>
    <property type="molecule type" value="mRNA"/>
</dbReference>